<reference evidence="3" key="1">
    <citation type="submission" date="2016-10" db="EMBL/GenBank/DDBJ databases">
        <authorList>
            <person name="Varghese N."/>
            <person name="Submissions S."/>
        </authorList>
    </citation>
    <scope>NUCLEOTIDE SEQUENCE [LARGE SCALE GENOMIC DNA]</scope>
    <source>
        <strain evidence="3">DSM 26348</strain>
    </source>
</reference>
<dbReference type="InterPro" id="IPR029055">
    <property type="entry name" value="Ntn_hydrolases_N"/>
</dbReference>
<dbReference type="PANTHER" id="PTHR39328:SF1">
    <property type="entry name" value="BLL2871 PROTEIN"/>
    <property type="match status" value="1"/>
</dbReference>
<dbReference type="PANTHER" id="PTHR39328">
    <property type="entry name" value="BLL2871 PROTEIN"/>
    <property type="match status" value="1"/>
</dbReference>
<sequence>MSRLFSLNTQHSTLNPFALLLLLSATVTAAEPESPPSGPLVNTFSIVACDLENKEWGVAVASKYLAVGSICPWAQGDVGAIATQSYVNPDYGPKGLELLKAGKTAEETVKLLTEADGGREYRQLGIVDSQGNPATYTGSKCMPWCGGKTGKNFACQGNILAGPEVVDAMAEAFEKTTRPLAWKMLAALEAADAKGGDTRGKQSASILVVRRYNPEALYDRVIDYRVDDHAAPIPELARILSLGLPKPGAEPAAGE</sequence>
<dbReference type="EMBL" id="FOQD01000001">
    <property type="protein sequence ID" value="SFH57393.1"/>
    <property type="molecule type" value="Genomic_DNA"/>
</dbReference>
<dbReference type="GO" id="GO:0016787">
    <property type="term" value="F:hydrolase activity"/>
    <property type="evidence" value="ECO:0007669"/>
    <property type="project" value="UniProtKB-KW"/>
</dbReference>
<dbReference type="Pfam" id="PF06267">
    <property type="entry name" value="DUF1028"/>
    <property type="match status" value="1"/>
</dbReference>
<dbReference type="Proteomes" id="UP000199518">
    <property type="component" value="Unassembled WGS sequence"/>
</dbReference>
<evidence type="ECO:0000256" key="1">
    <source>
        <dbReference type="SAM" id="SignalP"/>
    </source>
</evidence>
<evidence type="ECO:0000313" key="2">
    <source>
        <dbReference type="EMBL" id="SFH57393.1"/>
    </source>
</evidence>
<proteinExistence type="predicted"/>
<keyword evidence="1" id="KW-0732">Signal</keyword>
<gene>
    <name evidence="2" type="ORF">SAMN05421753_101242</name>
</gene>
<feature type="signal peptide" evidence="1">
    <location>
        <begin position="1"/>
        <end position="29"/>
    </location>
</feature>
<keyword evidence="2" id="KW-0378">Hydrolase</keyword>
<accession>A0A1I3B543</accession>
<keyword evidence="3" id="KW-1185">Reference proteome</keyword>
<name>A0A1I3B543_9PLAN</name>
<dbReference type="OrthoDB" id="9790012at2"/>
<dbReference type="Gene3D" id="3.60.20.10">
    <property type="entry name" value="Glutamine Phosphoribosylpyrophosphate, subunit 1, domain 1"/>
    <property type="match status" value="1"/>
</dbReference>
<dbReference type="InterPro" id="IPR010430">
    <property type="entry name" value="DUF1028"/>
</dbReference>
<dbReference type="SUPFAM" id="SSF56235">
    <property type="entry name" value="N-terminal nucleophile aminohydrolases (Ntn hydrolases)"/>
    <property type="match status" value="1"/>
</dbReference>
<organism evidence="2 3">
    <name type="scientific">Planctomicrobium piriforme</name>
    <dbReference type="NCBI Taxonomy" id="1576369"/>
    <lineage>
        <taxon>Bacteria</taxon>
        <taxon>Pseudomonadati</taxon>
        <taxon>Planctomycetota</taxon>
        <taxon>Planctomycetia</taxon>
        <taxon>Planctomycetales</taxon>
        <taxon>Planctomycetaceae</taxon>
        <taxon>Planctomicrobium</taxon>
    </lineage>
</organism>
<protein>
    <submittedName>
        <fullName evidence="2">Uncharacterized conserved protein, Ntn-hydrolase superfamily</fullName>
    </submittedName>
</protein>
<feature type="chain" id="PRO_5011647147" evidence="1">
    <location>
        <begin position="30"/>
        <end position="255"/>
    </location>
</feature>
<dbReference type="RefSeq" id="WP_092047183.1">
    <property type="nucleotide sequence ID" value="NZ_FOQD01000001.1"/>
</dbReference>
<dbReference type="AlphaFoldDB" id="A0A1I3B543"/>
<evidence type="ECO:0000313" key="3">
    <source>
        <dbReference type="Proteomes" id="UP000199518"/>
    </source>
</evidence>